<reference evidence="4" key="1">
    <citation type="submission" date="2022-10" db="EMBL/GenBank/DDBJ databases">
        <authorList>
            <person name="Kim H.S."/>
            <person name="Kim J.-S."/>
            <person name="Suh M.K."/>
            <person name="Eom M.K."/>
            <person name="Lee J.-S."/>
        </authorList>
    </citation>
    <scope>NUCLEOTIDE SEQUENCE</scope>
    <source>
        <strain evidence="4">LIP-5</strain>
    </source>
</reference>
<dbReference type="EMBL" id="JAOTPL010000002">
    <property type="protein sequence ID" value="MCU7693306.1"/>
    <property type="molecule type" value="Genomic_DNA"/>
</dbReference>
<proteinExistence type="predicted"/>
<dbReference type="Proteomes" id="UP001209317">
    <property type="component" value="Unassembled WGS sequence"/>
</dbReference>
<dbReference type="Pfam" id="PF01548">
    <property type="entry name" value="DEDD_Tnp_IS110"/>
    <property type="match status" value="1"/>
</dbReference>
<keyword evidence="1" id="KW-0175">Coiled coil</keyword>
<dbReference type="InterPro" id="IPR003346">
    <property type="entry name" value="Transposase_20"/>
</dbReference>
<feature type="coiled-coil region" evidence="1">
    <location>
        <begin position="123"/>
        <end position="193"/>
    </location>
</feature>
<dbReference type="PANTHER" id="PTHR33055">
    <property type="entry name" value="TRANSPOSASE FOR INSERTION SEQUENCE ELEMENT IS1111A"/>
    <property type="match status" value="1"/>
</dbReference>
<dbReference type="InterPro" id="IPR047650">
    <property type="entry name" value="Transpos_IS110"/>
</dbReference>
<dbReference type="GO" id="GO:0006313">
    <property type="term" value="P:DNA transposition"/>
    <property type="evidence" value="ECO:0007669"/>
    <property type="project" value="InterPro"/>
</dbReference>
<sequence length="330" mass="37686">MENFKNIVGIDLSKKTIDLFYHPQNQHQCFSNDETGFKEMVKSFRALKIDFSQVLIVMEHTGLYSYCLECFLHQYQIKFAKVNALEIKLSMGLTRGKSDKIDAKRIALYGFEKQSKLRIQKLADKAIQRLELLQTARQQLVKQKAATLNVMKEYANIGLVKSDAIMQAQTKVLKTLETQITKLETEMQKIIQADKALKSNIDLLQSITGVGKVLSLATIIKTHNFTKFTNGRKFACYCGVAPFEHTSGTSIKGKTRVSHLADKRMKTLLDLAAKSAIQYDKELKEFYLKRVADGKSKMSTINIVRNKIIHRMFAVIKRQTIYIENYLQAA</sequence>
<dbReference type="RefSeq" id="WP_263036792.1">
    <property type="nucleotide sequence ID" value="NZ_JAOTPL010000002.1"/>
</dbReference>
<name>A0AAE3ILR0_9BACT</name>
<dbReference type="GO" id="GO:0003677">
    <property type="term" value="F:DNA binding"/>
    <property type="evidence" value="ECO:0007669"/>
    <property type="project" value="InterPro"/>
</dbReference>
<dbReference type="AlphaFoldDB" id="A0AAE3ILR0"/>
<dbReference type="Pfam" id="PF02371">
    <property type="entry name" value="Transposase_20"/>
    <property type="match status" value="1"/>
</dbReference>
<evidence type="ECO:0000313" key="5">
    <source>
        <dbReference type="Proteomes" id="UP001209317"/>
    </source>
</evidence>
<keyword evidence="5" id="KW-1185">Reference proteome</keyword>
<dbReference type="GO" id="GO:0004803">
    <property type="term" value="F:transposase activity"/>
    <property type="evidence" value="ECO:0007669"/>
    <property type="project" value="InterPro"/>
</dbReference>
<dbReference type="NCBIfam" id="NF033542">
    <property type="entry name" value="transpos_IS110"/>
    <property type="match status" value="1"/>
</dbReference>
<evidence type="ECO:0000259" key="2">
    <source>
        <dbReference type="Pfam" id="PF01548"/>
    </source>
</evidence>
<dbReference type="PANTHER" id="PTHR33055:SF3">
    <property type="entry name" value="PUTATIVE TRANSPOSASE FOR IS117-RELATED"/>
    <property type="match status" value="1"/>
</dbReference>
<gene>
    <name evidence="4" type="ORF">OD355_02110</name>
</gene>
<organism evidence="4 5">
    <name type="scientific">Haoranjiania flava</name>
    <dbReference type="NCBI Taxonomy" id="1856322"/>
    <lineage>
        <taxon>Bacteria</taxon>
        <taxon>Pseudomonadati</taxon>
        <taxon>Bacteroidota</taxon>
        <taxon>Chitinophagia</taxon>
        <taxon>Chitinophagales</taxon>
        <taxon>Chitinophagaceae</taxon>
        <taxon>Haoranjiania</taxon>
    </lineage>
</organism>
<evidence type="ECO:0000259" key="3">
    <source>
        <dbReference type="Pfam" id="PF02371"/>
    </source>
</evidence>
<feature type="domain" description="Transposase IS110-like N-terminal" evidence="2">
    <location>
        <begin position="8"/>
        <end position="152"/>
    </location>
</feature>
<protein>
    <submittedName>
        <fullName evidence="4">IS110 family transposase</fullName>
    </submittedName>
</protein>
<evidence type="ECO:0000256" key="1">
    <source>
        <dbReference type="SAM" id="Coils"/>
    </source>
</evidence>
<accession>A0AAE3ILR0</accession>
<dbReference type="InterPro" id="IPR002525">
    <property type="entry name" value="Transp_IS110-like_N"/>
</dbReference>
<feature type="domain" description="Transposase IS116/IS110/IS902 C-terminal" evidence="3">
    <location>
        <begin position="202"/>
        <end position="287"/>
    </location>
</feature>
<evidence type="ECO:0000313" key="4">
    <source>
        <dbReference type="EMBL" id="MCU7693306.1"/>
    </source>
</evidence>
<comment type="caution">
    <text evidence="4">The sequence shown here is derived from an EMBL/GenBank/DDBJ whole genome shotgun (WGS) entry which is preliminary data.</text>
</comment>